<dbReference type="InterPro" id="IPR006119">
    <property type="entry name" value="Resolv_N"/>
</dbReference>
<dbReference type="RefSeq" id="WP_344742122.1">
    <property type="nucleotide sequence ID" value="NZ_BAABAY010000007.1"/>
</dbReference>
<protein>
    <submittedName>
        <fullName evidence="2">Recombinase family protein</fullName>
    </submittedName>
</protein>
<name>A0ABW7N3K6_9FLAO</name>
<organism evidence="2 3">
    <name type="scientific">Gaetbulibacter aestuarii</name>
    <dbReference type="NCBI Taxonomy" id="1502358"/>
    <lineage>
        <taxon>Bacteria</taxon>
        <taxon>Pseudomonadati</taxon>
        <taxon>Bacteroidota</taxon>
        <taxon>Flavobacteriia</taxon>
        <taxon>Flavobacteriales</taxon>
        <taxon>Flavobacteriaceae</taxon>
        <taxon>Gaetbulibacter</taxon>
    </lineage>
</organism>
<comment type="caution">
    <text evidence="2">The sequence shown here is derived from an EMBL/GenBank/DDBJ whole genome shotgun (WGS) entry which is preliminary data.</text>
</comment>
<evidence type="ECO:0000259" key="1">
    <source>
        <dbReference type="PROSITE" id="PS51736"/>
    </source>
</evidence>
<sequence length="208" mass="23465">MEKAIIISRCSTNERKQDITRQSEELRLNYGNVYQIIKEFSYYKSGTKNDAVNDEILEYALSYGVKHIIALEISRISRKISSFALFLEKCNANSINIIIDNYKLHTLLENGEINGMVQTMLSIASTFASAELRLIKSRLDSGRKKYIKNGGTLGRAVGSVKPTDQLLNEHSDIVKYVRQNQSVRNIMKLTGKSSGTVQKVRKIVLKSA</sequence>
<keyword evidence="3" id="KW-1185">Reference proteome</keyword>
<proteinExistence type="predicted"/>
<dbReference type="Gene3D" id="3.40.50.1390">
    <property type="entry name" value="Resolvase, N-terminal catalytic domain"/>
    <property type="match status" value="1"/>
</dbReference>
<dbReference type="SMART" id="SM00857">
    <property type="entry name" value="Resolvase"/>
    <property type="match status" value="1"/>
</dbReference>
<dbReference type="InterPro" id="IPR036162">
    <property type="entry name" value="Resolvase-like_N_sf"/>
</dbReference>
<accession>A0ABW7N3K6</accession>
<dbReference type="Proteomes" id="UP001610100">
    <property type="component" value="Unassembled WGS sequence"/>
</dbReference>
<dbReference type="PANTHER" id="PTHR30461:SF19">
    <property type="entry name" value="SITE-SPECIFIC RECOMBINASE RESOLVASE FAMILY"/>
    <property type="match status" value="1"/>
</dbReference>
<dbReference type="InterPro" id="IPR050639">
    <property type="entry name" value="SSR_resolvase"/>
</dbReference>
<dbReference type="EMBL" id="JBAWKB010000005">
    <property type="protein sequence ID" value="MFH6772858.1"/>
    <property type="molecule type" value="Genomic_DNA"/>
</dbReference>
<reference evidence="2 3" key="1">
    <citation type="submission" date="2024-02" db="EMBL/GenBank/DDBJ databases">
        <title>A Gaetbulibacter species isolated from tidal flats and genomic insights of their niches.</title>
        <authorList>
            <person name="Ye Y."/>
        </authorList>
    </citation>
    <scope>NUCLEOTIDE SEQUENCE [LARGE SCALE GENOMIC DNA]</scope>
    <source>
        <strain evidence="2 3">KYW382</strain>
    </source>
</reference>
<dbReference type="PROSITE" id="PS51736">
    <property type="entry name" value="RECOMBINASES_3"/>
    <property type="match status" value="1"/>
</dbReference>
<feature type="domain" description="Resolvase/invertase-type recombinase catalytic" evidence="1">
    <location>
        <begin position="3"/>
        <end position="150"/>
    </location>
</feature>
<dbReference type="Pfam" id="PF00239">
    <property type="entry name" value="Resolvase"/>
    <property type="match status" value="1"/>
</dbReference>
<dbReference type="PANTHER" id="PTHR30461">
    <property type="entry name" value="DNA-INVERTASE FROM LAMBDOID PROPHAGE"/>
    <property type="match status" value="1"/>
</dbReference>
<evidence type="ECO:0000313" key="3">
    <source>
        <dbReference type="Proteomes" id="UP001610100"/>
    </source>
</evidence>
<dbReference type="SUPFAM" id="SSF53041">
    <property type="entry name" value="Resolvase-like"/>
    <property type="match status" value="1"/>
</dbReference>
<evidence type="ECO:0000313" key="2">
    <source>
        <dbReference type="EMBL" id="MFH6772858.1"/>
    </source>
</evidence>
<gene>
    <name evidence="2" type="ORF">V8G58_13020</name>
</gene>